<feature type="transmembrane region" description="Helical" evidence="1">
    <location>
        <begin position="116"/>
        <end position="139"/>
    </location>
</feature>
<dbReference type="GO" id="GO:0009103">
    <property type="term" value="P:lipopolysaccharide biosynthetic process"/>
    <property type="evidence" value="ECO:0007669"/>
    <property type="project" value="TreeGrafter"/>
</dbReference>
<feature type="transmembrane region" description="Helical" evidence="1">
    <location>
        <begin position="34"/>
        <end position="54"/>
    </location>
</feature>
<keyword evidence="3" id="KW-0012">Acyltransferase</keyword>
<dbReference type="PANTHER" id="PTHR23028:SF53">
    <property type="entry name" value="ACYL_TRANSF_3 DOMAIN-CONTAINING PROTEIN"/>
    <property type="match status" value="1"/>
</dbReference>
<dbReference type="Pfam" id="PF01757">
    <property type="entry name" value="Acyl_transf_3"/>
    <property type="match status" value="1"/>
</dbReference>
<feature type="transmembrane region" description="Helical" evidence="1">
    <location>
        <begin position="187"/>
        <end position="204"/>
    </location>
</feature>
<reference evidence="3" key="1">
    <citation type="submission" date="2022-09" db="EMBL/GenBank/DDBJ databases">
        <title>Aureispira anguillicida sp. nov., isolated from Leptocephalus of Japanese eel Anguilla japonica.</title>
        <authorList>
            <person name="Yuasa K."/>
            <person name="Mekata T."/>
            <person name="Ikunari K."/>
        </authorList>
    </citation>
    <scope>NUCLEOTIDE SEQUENCE</scope>
    <source>
        <strain evidence="3">EL160426</strain>
    </source>
</reference>
<accession>A0A915YJK4</accession>
<keyword evidence="4" id="KW-1185">Reference proteome</keyword>
<proteinExistence type="predicted"/>
<evidence type="ECO:0000259" key="2">
    <source>
        <dbReference type="Pfam" id="PF01757"/>
    </source>
</evidence>
<feature type="domain" description="Acyltransferase 3" evidence="2">
    <location>
        <begin position="4"/>
        <end position="328"/>
    </location>
</feature>
<dbReference type="GO" id="GO:0016747">
    <property type="term" value="F:acyltransferase activity, transferring groups other than amino-acyl groups"/>
    <property type="evidence" value="ECO:0007669"/>
    <property type="project" value="InterPro"/>
</dbReference>
<feature type="transmembrane region" description="Helical" evidence="1">
    <location>
        <begin position="151"/>
        <end position="167"/>
    </location>
</feature>
<dbReference type="EMBL" id="AP026867">
    <property type="protein sequence ID" value="BDS14288.1"/>
    <property type="molecule type" value="Genomic_DNA"/>
</dbReference>
<dbReference type="RefSeq" id="WP_264789509.1">
    <property type="nucleotide sequence ID" value="NZ_AP026867.1"/>
</dbReference>
<keyword evidence="1" id="KW-0472">Membrane</keyword>
<dbReference type="AlphaFoldDB" id="A0A915YJK4"/>
<feature type="transmembrane region" description="Helical" evidence="1">
    <location>
        <begin position="273"/>
        <end position="293"/>
    </location>
</feature>
<sequence length="343" mass="40502">MRKKGLDLLRAIAVILVLFRHSNLDHSSLKDFGWLGVDLFFVLSGFLISGLLFKEYKAHNSINIKRFLIRRSFKIFPPFYFFLLTTLSLNYFYGIQHDWIKIVSELFYLQSYAPTIWIHTWSLAVEEHFYLSFSIIMCSLSRKKWVHKKKYFIGSLLFLILFSFLIRLEASYPHRYDAYFSFLKTHLRADGILMGVLLSYLYHFTNWTNHLRRNKSISLLISLLLISPGLYFKAGSFFMNTLGLTSVNLGFAGLVFLSLDIEQYLEHRIFKYLKLPIELFCFIGINSYSIYLWHMNSKKIIYTSFDYSPSVLLFLYLLLSIFLGILMSYLIEKTSLKLRDSLF</sequence>
<evidence type="ECO:0000313" key="4">
    <source>
        <dbReference type="Proteomes" id="UP001060919"/>
    </source>
</evidence>
<evidence type="ECO:0000256" key="1">
    <source>
        <dbReference type="SAM" id="Phobius"/>
    </source>
</evidence>
<evidence type="ECO:0000313" key="3">
    <source>
        <dbReference type="EMBL" id="BDS14288.1"/>
    </source>
</evidence>
<feature type="transmembrane region" description="Helical" evidence="1">
    <location>
        <begin position="75"/>
        <end position="96"/>
    </location>
</feature>
<gene>
    <name evidence="3" type="ORF">AsAng_0050670</name>
</gene>
<feature type="transmembrane region" description="Helical" evidence="1">
    <location>
        <begin position="238"/>
        <end position="261"/>
    </location>
</feature>
<organism evidence="3 4">
    <name type="scientific">Aureispira anguillae</name>
    <dbReference type="NCBI Taxonomy" id="2864201"/>
    <lineage>
        <taxon>Bacteria</taxon>
        <taxon>Pseudomonadati</taxon>
        <taxon>Bacteroidota</taxon>
        <taxon>Saprospiria</taxon>
        <taxon>Saprospirales</taxon>
        <taxon>Saprospiraceae</taxon>
        <taxon>Aureispira</taxon>
    </lineage>
</organism>
<dbReference type="Proteomes" id="UP001060919">
    <property type="component" value="Chromosome"/>
</dbReference>
<feature type="transmembrane region" description="Helical" evidence="1">
    <location>
        <begin position="216"/>
        <end position="232"/>
    </location>
</feature>
<dbReference type="InterPro" id="IPR050879">
    <property type="entry name" value="Acyltransferase_3"/>
</dbReference>
<name>A0A915YJK4_9BACT</name>
<dbReference type="PANTHER" id="PTHR23028">
    <property type="entry name" value="ACETYLTRANSFERASE"/>
    <property type="match status" value="1"/>
</dbReference>
<keyword evidence="1" id="KW-0812">Transmembrane</keyword>
<feature type="transmembrane region" description="Helical" evidence="1">
    <location>
        <begin position="313"/>
        <end position="331"/>
    </location>
</feature>
<keyword evidence="3" id="KW-0808">Transferase</keyword>
<keyword evidence="1" id="KW-1133">Transmembrane helix</keyword>
<dbReference type="KEGG" id="aup:AsAng_0050670"/>
<protein>
    <submittedName>
        <fullName evidence="3">Acyltransferase</fullName>
    </submittedName>
</protein>
<dbReference type="InterPro" id="IPR002656">
    <property type="entry name" value="Acyl_transf_3_dom"/>
</dbReference>
<dbReference type="GO" id="GO:0016020">
    <property type="term" value="C:membrane"/>
    <property type="evidence" value="ECO:0007669"/>
    <property type="project" value="TreeGrafter"/>
</dbReference>